<dbReference type="InterPro" id="IPR036188">
    <property type="entry name" value="FAD/NAD-bd_sf"/>
</dbReference>
<dbReference type="Gene3D" id="3.50.50.60">
    <property type="entry name" value="FAD/NAD(P)-binding domain"/>
    <property type="match status" value="1"/>
</dbReference>
<evidence type="ECO:0000259" key="4">
    <source>
        <dbReference type="Pfam" id="PF01266"/>
    </source>
</evidence>
<comment type="caution">
    <text evidence="5">The sequence shown here is derived from an EMBL/GenBank/DDBJ whole genome shotgun (WGS) entry which is preliminary data.</text>
</comment>
<keyword evidence="3" id="KW-0560">Oxidoreductase</keyword>
<comment type="pathway">
    <text evidence="1">Cofactor biosynthesis; thiamine diphosphate biosynthesis.</text>
</comment>
<feature type="domain" description="FAD dependent oxidoreductase" evidence="4">
    <location>
        <begin position="2"/>
        <end position="312"/>
    </location>
</feature>
<dbReference type="PATRIC" id="fig|472175.3.peg.2297"/>
<evidence type="ECO:0000256" key="3">
    <source>
        <dbReference type="ARBA" id="ARBA00023002"/>
    </source>
</evidence>
<evidence type="ECO:0000256" key="2">
    <source>
        <dbReference type="ARBA" id="ARBA00022977"/>
    </source>
</evidence>
<dbReference type="Gene3D" id="3.30.9.10">
    <property type="entry name" value="D-Amino Acid Oxidase, subunit A, domain 2"/>
    <property type="match status" value="1"/>
</dbReference>
<dbReference type="eggNOG" id="COG0665">
    <property type="taxonomic scope" value="Bacteria"/>
</dbReference>
<dbReference type="GO" id="GO:0009228">
    <property type="term" value="P:thiamine biosynthetic process"/>
    <property type="evidence" value="ECO:0007669"/>
    <property type="project" value="UniProtKB-KW"/>
</dbReference>
<dbReference type="Pfam" id="PF01266">
    <property type="entry name" value="DAO"/>
    <property type="match status" value="1"/>
</dbReference>
<name>A0A084UE74_9HYPH</name>
<dbReference type="InterPro" id="IPR006076">
    <property type="entry name" value="FAD-dep_OxRdtase"/>
</dbReference>
<dbReference type="PANTHER" id="PTHR13847">
    <property type="entry name" value="SARCOSINE DEHYDROGENASE-RELATED"/>
    <property type="match status" value="1"/>
</dbReference>
<sequence>MRVLVRGAGVAGLATAWELTHRGAEVTVVEQAADLTQAASWKAGGMLAPWCESESAPEIVARLGVRAADWWDAALPGQVKRCGTLVVAQPRDAGELERFARRTGRHHQWLDADGIARLEPALGDRFRRGLHYADEAHLDPRKALEGLVSQLKSFGVAINFGQVEVAGHFDFEIDCTGLASRQTGLRGVRGEMLLLATHELELTRPVRLIHPRFPLYIVPRGDGRFMVGATMIESAADGPATARSMMELLSAAYAIHPGFGEAGVIETDAGVRPAYPDNVPRVTRDGKTISVNGFFRHGFLLAPAIAQQAADMVFATTQARRLAHEAHH</sequence>
<dbReference type="SUPFAM" id="SSF51905">
    <property type="entry name" value="FAD/NAD(P)-binding domain"/>
    <property type="match status" value="1"/>
</dbReference>
<accession>A0A084UE74</accession>
<dbReference type="Proteomes" id="UP000053675">
    <property type="component" value="Unassembled WGS sequence"/>
</dbReference>
<evidence type="ECO:0000313" key="6">
    <source>
        <dbReference type="Proteomes" id="UP000053675"/>
    </source>
</evidence>
<dbReference type="RefSeq" id="WP_036483012.1">
    <property type="nucleotide sequence ID" value="NZ_JMQM01000001.1"/>
</dbReference>
<dbReference type="EMBL" id="JMQM01000001">
    <property type="protein sequence ID" value="KFB11260.1"/>
    <property type="molecule type" value="Genomic_DNA"/>
</dbReference>
<dbReference type="PANTHER" id="PTHR13847:SF289">
    <property type="entry name" value="GLYCINE OXIDASE"/>
    <property type="match status" value="1"/>
</dbReference>
<dbReference type="UniPathway" id="UPA00060"/>
<evidence type="ECO:0000256" key="1">
    <source>
        <dbReference type="ARBA" id="ARBA00004948"/>
    </source>
</evidence>
<gene>
    <name evidence="5" type="primary">thiO</name>
    <name evidence="5" type="ORF">EL18_02307</name>
</gene>
<dbReference type="SUPFAM" id="SSF54373">
    <property type="entry name" value="FAD-linked reductases, C-terminal domain"/>
    <property type="match status" value="1"/>
</dbReference>
<dbReference type="OrthoDB" id="9790035at2"/>
<dbReference type="GO" id="GO:0016491">
    <property type="term" value="F:oxidoreductase activity"/>
    <property type="evidence" value="ECO:0007669"/>
    <property type="project" value="UniProtKB-KW"/>
</dbReference>
<dbReference type="STRING" id="472175.EL18_02307"/>
<organism evidence="5 6">
    <name type="scientific">Nitratireductor basaltis</name>
    <dbReference type="NCBI Taxonomy" id="472175"/>
    <lineage>
        <taxon>Bacteria</taxon>
        <taxon>Pseudomonadati</taxon>
        <taxon>Pseudomonadota</taxon>
        <taxon>Alphaproteobacteria</taxon>
        <taxon>Hyphomicrobiales</taxon>
        <taxon>Phyllobacteriaceae</taxon>
        <taxon>Nitratireductor</taxon>
    </lineage>
</organism>
<dbReference type="InterPro" id="IPR012727">
    <property type="entry name" value="Gly_oxidase_ThiO"/>
</dbReference>
<protein>
    <submittedName>
        <fullName evidence="5">Thiamine biosynthesis oxidoreductase, ThiO</fullName>
    </submittedName>
</protein>
<dbReference type="GO" id="GO:0050660">
    <property type="term" value="F:flavin adenine dinucleotide binding"/>
    <property type="evidence" value="ECO:0007669"/>
    <property type="project" value="InterPro"/>
</dbReference>
<keyword evidence="2" id="KW-0784">Thiamine biosynthesis</keyword>
<dbReference type="AlphaFoldDB" id="A0A084UE74"/>
<dbReference type="NCBIfam" id="TIGR02352">
    <property type="entry name" value="thiamin_ThiO"/>
    <property type="match status" value="1"/>
</dbReference>
<keyword evidence="6" id="KW-1185">Reference proteome</keyword>
<dbReference type="GO" id="GO:0005737">
    <property type="term" value="C:cytoplasm"/>
    <property type="evidence" value="ECO:0007669"/>
    <property type="project" value="TreeGrafter"/>
</dbReference>
<proteinExistence type="predicted"/>
<dbReference type="GO" id="GO:0009229">
    <property type="term" value="P:thiamine diphosphate biosynthetic process"/>
    <property type="evidence" value="ECO:0007669"/>
    <property type="project" value="UniProtKB-UniPathway"/>
</dbReference>
<evidence type="ECO:0000313" key="5">
    <source>
        <dbReference type="EMBL" id="KFB11260.1"/>
    </source>
</evidence>
<reference evidence="5 6" key="1">
    <citation type="submission" date="2014-05" db="EMBL/GenBank/DDBJ databases">
        <title>Draft Genome Sequence of Nitratireductor basaltis Strain UMTGB225, A Marine Bacterium Isolated from Green Barrel Tunicate.</title>
        <authorList>
            <person name="Gan H.Y."/>
        </authorList>
    </citation>
    <scope>NUCLEOTIDE SEQUENCE [LARGE SCALE GENOMIC DNA]</scope>
    <source>
        <strain evidence="5 6">UMTGB225</strain>
    </source>
</reference>